<evidence type="ECO:0000259" key="10">
    <source>
        <dbReference type="PROSITE" id="PS50103"/>
    </source>
</evidence>
<feature type="domain" description="RRM" evidence="9">
    <location>
        <begin position="745"/>
        <end position="815"/>
    </location>
</feature>
<dbReference type="PANTHER" id="PTHR14398">
    <property type="entry name" value="RNA RECOGNITION RRM/RNP DOMAIN"/>
    <property type="match status" value="1"/>
</dbReference>
<dbReference type="SUPFAM" id="SSF54928">
    <property type="entry name" value="RNA-binding domain, RBD"/>
    <property type="match status" value="2"/>
</dbReference>
<keyword evidence="1 7" id="KW-0479">Metal-binding</keyword>
<dbReference type="PROSITE" id="PS50103">
    <property type="entry name" value="ZF_C3H1"/>
    <property type="match status" value="1"/>
</dbReference>
<comment type="function">
    <text evidence="5">May be involved in the turnover of nuclear polyadenylated (pA+) RNA.</text>
</comment>
<feature type="compositionally biased region" description="Basic and acidic residues" evidence="8">
    <location>
        <begin position="118"/>
        <end position="189"/>
    </location>
</feature>
<evidence type="ECO:0000256" key="8">
    <source>
        <dbReference type="SAM" id="MobiDB-lite"/>
    </source>
</evidence>
<dbReference type="InterPro" id="IPR012677">
    <property type="entry name" value="Nucleotide-bd_a/b_plait_sf"/>
</dbReference>
<dbReference type="InterPro" id="IPR035979">
    <property type="entry name" value="RBD_domain_sf"/>
</dbReference>
<feature type="region of interest" description="Disordered" evidence="8">
    <location>
        <begin position="690"/>
        <end position="719"/>
    </location>
</feature>
<dbReference type="Gene3D" id="3.30.70.330">
    <property type="match status" value="2"/>
</dbReference>
<comment type="caution">
    <text evidence="11">The sequence shown here is derived from an EMBL/GenBank/DDBJ whole genome shotgun (WGS) entry which is preliminary data.</text>
</comment>
<feature type="zinc finger region" description="C3H1-type" evidence="7">
    <location>
        <begin position="276"/>
        <end position="304"/>
    </location>
</feature>
<dbReference type="SMART" id="SM00356">
    <property type="entry name" value="ZnF_C3H1"/>
    <property type="match status" value="1"/>
</dbReference>
<evidence type="ECO:0000256" key="1">
    <source>
        <dbReference type="ARBA" id="ARBA00022723"/>
    </source>
</evidence>
<evidence type="ECO:0000313" key="11">
    <source>
        <dbReference type="EMBL" id="KAK6740635.1"/>
    </source>
</evidence>
<keyword evidence="4 6" id="KW-0694">RNA-binding</keyword>
<dbReference type="EMBL" id="JAVFWL010000003">
    <property type="protein sequence ID" value="KAK6740635.1"/>
    <property type="molecule type" value="Genomic_DNA"/>
</dbReference>
<feature type="region of interest" description="Disordered" evidence="8">
    <location>
        <begin position="116"/>
        <end position="286"/>
    </location>
</feature>
<evidence type="ECO:0000256" key="2">
    <source>
        <dbReference type="ARBA" id="ARBA00022771"/>
    </source>
</evidence>
<feature type="compositionally biased region" description="Gly residues" evidence="8">
    <location>
        <begin position="434"/>
        <end position="444"/>
    </location>
</feature>
<evidence type="ECO:0000256" key="4">
    <source>
        <dbReference type="ARBA" id="ARBA00022884"/>
    </source>
</evidence>
<dbReference type="SUPFAM" id="SSF90229">
    <property type="entry name" value="CCCH zinc finger"/>
    <property type="match status" value="1"/>
</dbReference>
<evidence type="ECO:0000256" key="5">
    <source>
        <dbReference type="ARBA" id="ARBA00043866"/>
    </source>
</evidence>
<dbReference type="PANTHER" id="PTHR14398:SF0">
    <property type="entry name" value="ZINC FINGER PROTEIN SWM"/>
    <property type="match status" value="1"/>
</dbReference>
<name>A0ABR1CRD5_NECAM</name>
<feature type="region of interest" description="Disordered" evidence="8">
    <location>
        <begin position="817"/>
        <end position="843"/>
    </location>
</feature>
<keyword evidence="2 7" id="KW-0863">Zinc-finger</keyword>
<evidence type="ECO:0000313" key="12">
    <source>
        <dbReference type="Proteomes" id="UP001303046"/>
    </source>
</evidence>
<dbReference type="Proteomes" id="UP001303046">
    <property type="component" value="Unassembled WGS sequence"/>
</dbReference>
<evidence type="ECO:0000256" key="7">
    <source>
        <dbReference type="PROSITE-ProRule" id="PRU00723"/>
    </source>
</evidence>
<dbReference type="SMART" id="SM00360">
    <property type="entry name" value="RRM"/>
    <property type="match status" value="2"/>
</dbReference>
<keyword evidence="3 7" id="KW-0862">Zinc</keyword>
<reference evidence="11 12" key="1">
    <citation type="submission" date="2023-08" db="EMBL/GenBank/DDBJ databases">
        <title>A Necator americanus chromosomal reference genome.</title>
        <authorList>
            <person name="Ilik V."/>
            <person name="Petrzelkova K.J."/>
            <person name="Pardy F."/>
            <person name="Fuh T."/>
            <person name="Niatou-Singa F.S."/>
            <person name="Gouil Q."/>
            <person name="Baker L."/>
            <person name="Ritchie M.E."/>
            <person name="Jex A.R."/>
            <person name="Gazzola D."/>
            <person name="Li H."/>
            <person name="Toshio Fujiwara R."/>
            <person name="Zhan B."/>
            <person name="Aroian R.V."/>
            <person name="Pafco B."/>
            <person name="Schwarz E.M."/>
        </authorList>
    </citation>
    <scope>NUCLEOTIDE SEQUENCE [LARGE SCALE GENOMIC DNA]</scope>
    <source>
        <strain evidence="11 12">Aroian</strain>
        <tissue evidence="11">Whole animal</tissue>
    </source>
</reference>
<evidence type="ECO:0008006" key="13">
    <source>
        <dbReference type="Google" id="ProtNLM"/>
    </source>
</evidence>
<proteinExistence type="predicted"/>
<feature type="compositionally biased region" description="Polar residues" evidence="8">
    <location>
        <begin position="690"/>
        <end position="699"/>
    </location>
</feature>
<dbReference type="InterPro" id="IPR002483">
    <property type="entry name" value="PWI_dom"/>
</dbReference>
<organism evidence="11 12">
    <name type="scientific">Necator americanus</name>
    <name type="common">Human hookworm</name>
    <dbReference type="NCBI Taxonomy" id="51031"/>
    <lineage>
        <taxon>Eukaryota</taxon>
        <taxon>Metazoa</taxon>
        <taxon>Ecdysozoa</taxon>
        <taxon>Nematoda</taxon>
        <taxon>Chromadorea</taxon>
        <taxon>Rhabditida</taxon>
        <taxon>Rhabditina</taxon>
        <taxon>Rhabditomorpha</taxon>
        <taxon>Strongyloidea</taxon>
        <taxon>Ancylostomatidae</taxon>
        <taxon>Bunostominae</taxon>
        <taxon>Necator</taxon>
    </lineage>
</organism>
<dbReference type="PROSITE" id="PS50102">
    <property type="entry name" value="RRM"/>
    <property type="match status" value="1"/>
</dbReference>
<dbReference type="InterPro" id="IPR036855">
    <property type="entry name" value="Znf_CCCH_sf"/>
</dbReference>
<feature type="compositionally biased region" description="Basic and acidic residues" evidence="8">
    <location>
        <begin position="201"/>
        <end position="219"/>
    </location>
</feature>
<feature type="compositionally biased region" description="Basic and acidic residues" evidence="8">
    <location>
        <begin position="255"/>
        <end position="286"/>
    </location>
</feature>
<dbReference type="InterPro" id="IPR000504">
    <property type="entry name" value="RRM_dom"/>
</dbReference>
<feature type="region of interest" description="Disordered" evidence="8">
    <location>
        <begin position="415"/>
        <end position="461"/>
    </location>
</feature>
<sequence length="843" mass="93848">MMILNVFMRTLRFVGIIRIIIVRKTGDPLASIPKHHCEKPLRYTFKFTTWLISELTPICDAEPGALAKYVLALLRKPNKSDEEMRAFSTDQLEVFLQGNTKKFVDKMFAVLQDGSYVPKREPSPIPEEAVKERVAKREETKKKEREATETKPTRESARNGDHTEDRRKPSAEKVPKKEEIPPPNRNERPPRKRISPPPADTVRRDVRENVRDGREPLRDPRRRSRSRSPRDRRGRLGARRSPNERFRAERRRSRSRSEGRSRSPERRDRRSPRSDERRKRRCRDYEEKGYCMRGDMCLFDHGPDPVVVDDSALEKMVKIPDKTSPHNFSIPPPGYHAPNPPPPGVDPIFAAPPPGPRPVEGYNPEAPSLSGPDFSMPPPPIPVTINTGPWRPSPYAVPTTANVVVPTVGYDPSGGIPVDPSSAGAISRPPMRGGMRGRGRGGQASGRFPQVSNNRGDGKTLQVKKIPPELNNIAKLNEHFAAFGSIVNMQVRFNGEADSALITYASRGEAMAAYKSPQPVLNNRFIKVFFYNPDIVAGSTAGHDGLQRSVLNSGVNVDKPASENAPSPAQPPKVATIEMSKFVNQELKESREKIIEAKRKLKAEKATQVSVFNIHKRQTDLLQKLMDRQKIVVKKLKSEGEALENAEKKKLMALVKQLMEKITTGKKEIDELSAKLKTCTENIAELEKTISSAKANGKNSDSDGRDSASPSSPSQEGKVAVVATQNLLKRKAEDADDVDQKRGSAIISVKGVKADDTDAIVEHMTQYGDILNVEMIKDDDPMILLTFRSRENADRAVVDGALFKGTMLDVTWHRSACGNSENSPLSADKMLAGIPQSESDDES</sequence>
<evidence type="ECO:0000259" key="9">
    <source>
        <dbReference type="PROSITE" id="PS50102"/>
    </source>
</evidence>
<dbReference type="CDD" id="cd12257">
    <property type="entry name" value="RRM1_RBM26_like"/>
    <property type="match status" value="1"/>
</dbReference>
<dbReference type="Pfam" id="PF01480">
    <property type="entry name" value="PWI"/>
    <property type="match status" value="1"/>
</dbReference>
<keyword evidence="12" id="KW-1185">Reference proteome</keyword>
<gene>
    <name evidence="11" type="primary">Necator_chrIII.g9617</name>
    <name evidence="11" type="ORF">RB195_008852</name>
</gene>
<dbReference type="InterPro" id="IPR000571">
    <property type="entry name" value="Znf_CCCH"/>
</dbReference>
<protein>
    <recommendedName>
        <fullName evidence="13">C3H1-type domain-containing protein</fullName>
    </recommendedName>
</protein>
<evidence type="ECO:0000256" key="6">
    <source>
        <dbReference type="PROSITE-ProRule" id="PRU00176"/>
    </source>
</evidence>
<dbReference type="InterPro" id="IPR045137">
    <property type="entry name" value="RBM26/27"/>
</dbReference>
<evidence type="ECO:0000256" key="3">
    <source>
        <dbReference type="ARBA" id="ARBA00022833"/>
    </source>
</evidence>
<feature type="compositionally biased region" description="Basic residues" evidence="8">
    <location>
        <begin position="220"/>
        <end position="238"/>
    </location>
</feature>
<accession>A0ABR1CRD5</accession>
<feature type="domain" description="C3H1-type" evidence="10">
    <location>
        <begin position="276"/>
        <end position="304"/>
    </location>
</feature>